<sequence length="68" mass="7526">MSFDSLLQQARQTPLGYDRREAYYEGEVRLAALGVNLPPATRVLEMVAPFPKMAIDVLVESLTPQASC</sequence>
<gene>
    <name evidence="1" type="ORF">Q604_UNBC01267G0001</name>
</gene>
<proteinExistence type="predicted"/>
<accession>W1YSK5</accession>
<evidence type="ECO:0000313" key="1">
    <source>
        <dbReference type="EMBL" id="ETJ44735.1"/>
    </source>
</evidence>
<reference evidence="1" key="1">
    <citation type="submission" date="2013-12" db="EMBL/GenBank/DDBJ databases">
        <title>A Varibaculum cambriense genome reconstructed from a premature infant gut community with otherwise low bacterial novelty that shifts toward anaerobic metabolism during the third week of life.</title>
        <authorList>
            <person name="Brown C.T."/>
            <person name="Sharon I."/>
            <person name="Thomas B.C."/>
            <person name="Castelle C.J."/>
            <person name="Morowitz M.J."/>
            <person name="Banfield J.F."/>
        </authorList>
    </citation>
    <scope>NUCLEOTIDE SEQUENCE</scope>
</reference>
<organism evidence="1">
    <name type="scientific">human gut metagenome</name>
    <dbReference type="NCBI Taxonomy" id="408170"/>
    <lineage>
        <taxon>unclassified sequences</taxon>
        <taxon>metagenomes</taxon>
        <taxon>organismal metagenomes</taxon>
    </lineage>
</organism>
<comment type="caution">
    <text evidence="1">The sequence shown here is derived from an EMBL/GenBank/DDBJ whole genome shotgun (WGS) entry which is preliminary data.</text>
</comment>
<name>W1YSK5_9ZZZZ</name>
<protein>
    <submittedName>
        <fullName evidence="1">Gp14 family protein</fullName>
    </submittedName>
</protein>
<dbReference type="AlphaFoldDB" id="W1YSK5"/>
<feature type="non-terminal residue" evidence="1">
    <location>
        <position position="68"/>
    </location>
</feature>
<dbReference type="EMBL" id="AZMM01001267">
    <property type="protein sequence ID" value="ETJ44735.1"/>
    <property type="molecule type" value="Genomic_DNA"/>
</dbReference>